<evidence type="ECO:0000313" key="3">
    <source>
        <dbReference type="Proteomes" id="UP000546324"/>
    </source>
</evidence>
<dbReference type="Proteomes" id="UP000546324">
    <property type="component" value="Unassembled WGS sequence"/>
</dbReference>
<feature type="domain" description="CHAT" evidence="1">
    <location>
        <begin position="1047"/>
        <end position="1342"/>
    </location>
</feature>
<evidence type="ECO:0000313" key="2">
    <source>
        <dbReference type="EMBL" id="MBB6394229.1"/>
    </source>
</evidence>
<accession>A0A7X0FVA3</accession>
<keyword evidence="3" id="KW-1185">Reference proteome</keyword>
<gene>
    <name evidence="2" type="ORF">BKA00_001143</name>
</gene>
<name>A0A7X0FVA3_9ACTN</name>
<dbReference type="EMBL" id="JACHMQ010000001">
    <property type="protein sequence ID" value="MBB6394229.1"/>
    <property type="molecule type" value="Genomic_DNA"/>
</dbReference>
<dbReference type="Gene3D" id="1.25.40.10">
    <property type="entry name" value="Tetratricopeptide repeat domain"/>
    <property type="match status" value="3"/>
</dbReference>
<organism evidence="2 3">
    <name type="scientific">Actinomadura coerulea</name>
    <dbReference type="NCBI Taxonomy" id="46159"/>
    <lineage>
        <taxon>Bacteria</taxon>
        <taxon>Bacillati</taxon>
        <taxon>Actinomycetota</taxon>
        <taxon>Actinomycetes</taxon>
        <taxon>Streptosporangiales</taxon>
        <taxon>Thermomonosporaceae</taxon>
        <taxon>Actinomadura</taxon>
    </lineage>
</organism>
<dbReference type="Pfam" id="PF12770">
    <property type="entry name" value="CHAT"/>
    <property type="match status" value="1"/>
</dbReference>
<evidence type="ECO:0000259" key="1">
    <source>
        <dbReference type="Pfam" id="PF12770"/>
    </source>
</evidence>
<protein>
    <recommendedName>
        <fullName evidence="1">CHAT domain-containing protein</fullName>
    </recommendedName>
</protein>
<reference evidence="2 3" key="1">
    <citation type="submission" date="2020-08" db="EMBL/GenBank/DDBJ databases">
        <title>Sequencing the genomes of 1000 actinobacteria strains.</title>
        <authorList>
            <person name="Klenk H.-P."/>
        </authorList>
    </citation>
    <scope>NUCLEOTIDE SEQUENCE [LARGE SCALE GENOMIC DNA]</scope>
    <source>
        <strain evidence="2 3">DSM 43675</strain>
    </source>
</reference>
<dbReference type="RefSeq" id="WP_185023915.1">
    <property type="nucleotide sequence ID" value="NZ_JACHMQ010000001.1"/>
</dbReference>
<comment type="caution">
    <text evidence="2">The sequence shown here is derived from an EMBL/GenBank/DDBJ whole genome shotgun (WGS) entry which is preliminary data.</text>
</comment>
<sequence length="1343" mass="143497">MLEPEAETQARRLAEAVGTAAGEDLHARFLLGWFHTYRYQATPEVPSWADLPTAVAMFAPCLLAGIDPERLPEPLLPAIVREVVPTAVERLERALASSDLDLITACATLFERMIAATPDDRPEQAVFVSCLGSALVARATRTGTTEDFDEAVRAAEKALEAATPGHPHRALLASNLCDVLRIRHEQTGTKADLARAVRVGRLALAAASPDAPHWPAHASSLSNALRILAQETGSEADSAEAVRWSREALGHAQAGDPRRPGLLSNLAAALMTRAQVAGSTAELDEAVLLLEEAGAAAPPGHPDHAGVLSNLATAVRLRFDRTGTVADLDGAVDRLTALLGSLHSDHADRALFSLNLGGALLDRFERGGAPDDLDAATRHLRAALTEMPPGHPRRALVASEVSVALRRRFEWTRSTRDLDLAVEAAEQVLAALRHGESHPLSRLASSYGLLHLRFERTGDASGLDEAVTEFARMVDATPGGPDRAGYSSSVSMALLARFERTDALPDLDESVRFGREATAHRDHPKFASHSADLGFALQARYQRTGSPADLDEAVSCFERAAAACPTGGLEWIVHTTDLGNVLRSRFEATGMSADLDDAVRLYRETLAADASGDWSRSLHLVNLGTALAVRSARTGDGADLEEAVRLNREALDLTPARHQRRARRLAVLGRVLGTRFERTGRPEDLDEAIRLFREALAVGGESAAERAATMSGLGTFLQLRSEERADAADFGEALRLHREALALTPADHRERVWRLGDLAAALEDQSRRSGDPSCREEALDAWGAAARLAEAPPSARIRAAWSAARRSAGARPSWAAELLAEAVELLPTVAPRELARGDQQHQLGGFAGLAADAAALALADPAVPVHERPARALRLLEAGRGVLLSQALEVRNDLTELARVAPGLTARFVCLRDRLDDVPSPLETAESARTVSGREGVDRRRLARELSAVMDEIRSLEGFGSFALPPSVRELREQARHGPVVVLNVSPLRSDALLLTRDAITSLPLPGLTPDAVRDQVVSFHEALAVIASPGTAPDEKKKAEERLTGVLRWLWDAAAGPVLDALGYDGPPARGERPRLWWVPGGLMSLLPLHAAGHPTDGPGGRMVLDRVVSSHTPTLTALRHARRRTHLQPAGTEALIVAMPTTPGLPGHGRLGFVREEARMLADRLEGATCLTEPEPGSHSDATPTLSTVIAHLADHPVVHFACHGITDAANPSRSRLLLHDHESAPLTVALLGSLNLHRARLAYLSACETAATASIRLADEAVHVASAFQLTGYPHVIATLWAVNDMVAAGIADAFYATLTAGGPLDPAQAAYALHQAVRAVRDAHPTRPSLWAAHIHTGA</sequence>
<dbReference type="InterPro" id="IPR024983">
    <property type="entry name" value="CHAT_dom"/>
</dbReference>
<proteinExistence type="predicted"/>
<dbReference type="SUPFAM" id="SSF81901">
    <property type="entry name" value="HCP-like"/>
    <property type="match status" value="1"/>
</dbReference>
<dbReference type="InterPro" id="IPR011990">
    <property type="entry name" value="TPR-like_helical_dom_sf"/>
</dbReference>